<proteinExistence type="predicted"/>
<sequence>MLLLTLFWALYYALHSALATLWVKQAVEKRWPRAFRFYRLAYNQLSVWLFLLVFRYQLSLPETWLIRPDPLLLGVGYFLLGLGLLVAIAALRGYDLSEFLGWGYVRGKLPPPALSTNGLNGVVRHPLYLGLVLGLTGFLFLGPTTARASFVGCTFLYLLIGTNLEERKLLRQFGEAYARYQQRVPRLFPWGKQQHQR</sequence>
<protein>
    <submittedName>
        <fullName evidence="2">Isoprenylcysteine carboxylmethyltransferase family protein</fullName>
    </submittedName>
</protein>
<feature type="transmembrane region" description="Helical" evidence="1">
    <location>
        <begin position="127"/>
        <end position="160"/>
    </location>
</feature>
<keyword evidence="1" id="KW-0812">Transmembrane</keyword>
<keyword evidence="2" id="KW-0489">Methyltransferase</keyword>
<evidence type="ECO:0000256" key="1">
    <source>
        <dbReference type="SAM" id="Phobius"/>
    </source>
</evidence>
<reference evidence="2 3" key="1">
    <citation type="submission" date="2020-05" db="EMBL/GenBank/DDBJ databases">
        <title>Complete genome sequence of Hymenobacter sp. TS19 in Coasted Sand Dune.</title>
        <authorList>
            <person name="Lee J.-H."/>
            <person name="Jung J.-H."/>
            <person name="Jeong S."/>
            <person name="Zhao L."/>
            <person name="Kim M.-K."/>
            <person name="Seo H.-S."/>
            <person name="Lim S."/>
        </authorList>
    </citation>
    <scope>NUCLEOTIDE SEQUENCE [LARGE SCALE GENOMIC DNA]</scope>
    <source>
        <strain evidence="2 3">TS19</strain>
    </source>
</reference>
<dbReference type="KEGG" id="hts:HMJ29_19110"/>
<evidence type="ECO:0000313" key="2">
    <source>
        <dbReference type="EMBL" id="QJX48905.1"/>
    </source>
</evidence>
<dbReference type="RefSeq" id="WP_171592992.1">
    <property type="nucleotide sequence ID" value="NZ_CP053538.1"/>
</dbReference>
<dbReference type="Proteomes" id="UP000501623">
    <property type="component" value="Chromosome"/>
</dbReference>
<feature type="transmembrane region" description="Helical" evidence="1">
    <location>
        <begin position="35"/>
        <end position="58"/>
    </location>
</feature>
<keyword evidence="1" id="KW-1133">Transmembrane helix</keyword>
<dbReference type="EMBL" id="CP053538">
    <property type="protein sequence ID" value="QJX48905.1"/>
    <property type="molecule type" value="Genomic_DNA"/>
</dbReference>
<dbReference type="InterPro" id="IPR010721">
    <property type="entry name" value="UstE-like"/>
</dbReference>
<feature type="transmembrane region" description="Helical" evidence="1">
    <location>
        <begin position="70"/>
        <end position="91"/>
    </location>
</feature>
<dbReference type="AlphaFoldDB" id="A0A6M6BPI6"/>
<dbReference type="GO" id="GO:0032259">
    <property type="term" value="P:methylation"/>
    <property type="evidence" value="ECO:0007669"/>
    <property type="project" value="UniProtKB-KW"/>
</dbReference>
<keyword evidence="2" id="KW-0808">Transferase</keyword>
<accession>A0A6M6BPI6</accession>
<dbReference type="GO" id="GO:0008168">
    <property type="term" value="F:methyltransferase activity"/>
    <property type="evidence" value="ECO:0007669"/>
    <property type="project" value="UniProtKB-KW"/>
</dbReference>
<keyword evidence="1" id="KW-0472">Membrane</keyword>
<keyword evidence="3" id="KW-1185">Reference proteome</keyword>
<gene>
    <name evidence="2" type="ORF">HMJ29_19110</name>
</gene>
<dbReference type="Gene3D" id="1.20.120.1630">
    <property type="match status" value="1"/>
</dbReference>
<organism evidence="2 3">
    <name type="scientific">Hymenobacter taeanensis</name>
    <dbReference type="NCBI Taxonomy" id="2735321"/>
    <lineage>
        <taxon>Bacteria</taxon>
        <taxon>Pseudomonadati</taxon>
        <taxon>Bacteroidota</taxon>
        <taxon>Cytophagia</taxon>
        <taxon>Cytophagales</taxon>
        <taxon>Hymenobacteraceae</taxon>
        <taxon>Hymenobacter</taxon>
    </lineage>
</organism>
<evidence type="ECO:0000313" key="3">
    <source>
        <dbReference type="Proteomes" id="UP000501623"/>
    </source>
</evidence>
<dbReference type="Pfam" id="PF06966">
    <property type="entry name" value="DUF1295"/>
    <property type="match status" value="1"/>
</dbReference>
<name>A0A6M6BPI6_9BACT</name>